<dbReference type="Pfam" id="PF01592">
    <property type="entry name" value="NifU_N"/>
    <property type="match status" value="1"/>
</dbReference>
<organism evidence="2">
    <name type="scientific">marine metagenome</name>
    <dbReference type="NCBI Taxonomy" id="408172"/>
    <lineage>
        <taxon>unclassified sequences</taxon>
        <taxon>metagenomes</taxon>
        <taxon>ecological metagenomes</taxon>
    </lineage>
</organism>
<dbReference type="SUPFAM" id="SSF82649">
    <property type="entry name" value="SufE/NifU"/>
    <property type="match status" value="1"/>
</dbReference>
<protein>
    <recommendedName>
        <fullName evidence="1">NIF system FeS cluster assembly NifU N-terminal domain-containing protein</fullName>
    </recommendedName>
</protein>
<dbReference type="NCBIfam" id="TIGR01994">
    <property type="entry name" value="SUF_scaf_2"/>
    <property type="match status" value="1"/>
</dbReference>
<dbReference type="GO" id="GO:0005506">
    <property type="term" value="F:iron ion binding"/>
    <property type="evidence" value="ECO:0007669"/>
    <property type="project" value="InterPro"/>
</dbReference>
<dbReference type="GO" id="GO:0051536">
    <property type="term" value="F:iron-sulfur cluster binding"/>
    <property type="evidence" value="ECO:0007669"/>
    <property type="project" value="InterPro"/>
</dbReference>
<reference evidence="2" key="1">
    <citation type="submission" date="2018-05" db="EMBL/GenBank/DDBJ databases">
        <authorList>
            <person name="Lanie J.A."/>
            <person name="Ng W.-L."/>
            <person name="Kazmierczak K.M."/>
            <person name="Andrzejewski T.M."/>
            <person name="Davidsen T.M."/>
            <person name="Wayne K.J."/>
            <person name="Tettelin H."/>
            <person name="Glass J.I."/>
            <person name="Rusch D."/>
            <person name="Podicherti R."/>
            <person name="Tsui H.-C.T."/>
            <person name="Winkler M.E."/>
        </authorList>
    </citation>
    <scope>NUCLEOTIDE SEQUENCE</scope>
</reference>
<feature type="domain" description="NIF system FeS cluster assembly NifU N-terminal" evidence="1">
    <location>
        <begin position="8"/>
        <end position="125"/>
    </location>
</feature>
<proteinExistence type="predicted"/>
<sequence length="146" mass="15982">VSDWDELYMELILDHNKNPRNKGEIDGHTHSADGHNPLCGDRISIQIVVENDIVTNASFIGSGCAISTASASILTDAIKGLKRAEIEKLFKQFHDLVTKDNSERGDLGKFSVFGGVRKYPARVKCATLSWHALMAALEGKQKASTE</sequence>
<name>A0A382HHC5_9ZZZZ</name>
<dbReference type="FunFam" id="3.90.1010.10:FF:000002">
    <property type="entry name" value="Iron-sulfur cluster assembly scaffold protein NifU"/>
    <property type="match status" value="1"/>
</dbReference>
<accession>A0A382HHC5</accession>
<dbReference type="PANTHER" id="PTHR10093">
    <property type="entry name" value="IRON-SULFUR CLUSTER ASSEMBLY ENZYME NIFU HOMOLOG"/>
    <property type="match status" value="1"/>
</dbReference>
<dbReference type="Gene3D" id="3.90.1010.10">
    <property type="match status" value="1"/>
</dbReference>
<feature type="non-terminal residue" evidence="2">
    <location>
        <position position="1"/>
    </location>
</feature>
<gene>
    <name evidence="2" type="ORF">METZ01_LOCUS238765</name>
</gene>
<dbReference type="AlphaFoldDB" id="A0A382HHC5"/>
<dbReference type="GO" id="GO:0016226">
    <property type="term" value="P:iron-sulfur cluster assembly"/>
    <property type="evidence" value="ECO:0007669"/>
    <property type="project" value="InterPro"/>
</dbReference>
<evidence type="ECO:0000313" key="2">
    <source>
        <dbReference type="EMBL" id="SVB85911.1"/>
    </source>
</evidence>
<dbReference type="EMBL" id="UINC01060907">
    <property type="protein sequence ID" value="SVB85911.1"/>
    <property type="molecule type" value="Genomic_DNA"/>
</dbReference>
<evidence type="ECO:0000259" key="1">
    <source>
        <dbReference type="Pfam" id="PF01592"/>
    </source>
</evidence>
<dbReference type="InterPro" id="IPR002871">
    <property type="entry name" value="NIF_FeS_clus_asmbl_NifU_N"/>
</dbReference>
<dbReference type="CDD" id="cd06664">
    <property type="entry name" value="IscU_like"/>
    <property type="match status" value="1"/>
</dbReference>